<feature type="non-terminal residue" evidence="4">
    <location>
        <position position="1"/>
    </location>
</feature>
<dbReference type="EMBL" id="QURH01000431">
    <property type="protein sequence ID" value="RFU39303.1"/>
    <property type="molecule type" value="Genomic_DNA"/>
</dbReference>
<dbReference type="RefSeq" id="WP_147341291.1">
    <property type="nucleotide sequence ID" value="NZ_QURH01000431.1"/>
</dbReference>
<dbReference type="SUPFAM" id="SSF52540">
    <property type="entry name" value="P-loop containing nucleoside triphosphate hydrolases"/>
    <property type="match status" value="1"/>
</dbReference>
<dbReference type="Pfam" id="PF13191">
    <property type="entry name" value="AAA_16"/>
    <property type="match status" value="1"/>
</dbReference>
<feature type="non-terminal residue" evidence="4">
    <location>
        <position position="299"/>
    </location>
</feature>
<feature type="domain" description="Orc1-like AAA ATPase" evidence="3">
    <location>
        <begin position="30"/>
        <end position="74"/>
    </location>
</feature>
<dbReference type="PANTHER" id="PTHR16305">
    <property type="entry name" value="TESTICULAR SOLUBLE ADENYLYL CYCLASE"/>
    <property type="match status" value="1"/>
</dbReference>
<evidence type="ECO:0000259" key="3">
    <source>
        <dbReference type="Pfam" id="PF13191"/>
    </source>
</evidence>
<evidence type="ECO:0000313" key="5">
    <source>
        <dbReference type="Proteomes" id="UP000261811"/>
    </source>
</evidence>
<dbReference type="GO" id="GO:0005737">
    <property type="term" value="C:cytoplasm"/>
    <property type="evidence" value="ECO:0007669"/>
    <property type="project" value="TreeGrafter"/>
</dbReference>
<keyword evidence="2" id="KW-0067">ATP-binding</keyword>
<gene>
    <name evidence="4" type="ORF">DZF91_23120</name>
</gene>
<evidence type="ECO:0000313" key="4">
    <source>
        <dbReference type="EMBL" id="RFU39303.1"/>
    </source>
</evidence>
<dbReference type="AlphaFoldDB" id="A0A372JH19"/>
<dbReference type="InterPro" id="IPR027417">
    <property type="entry name" value="P-loop_NTPase"/>
</dbReference>
<name>A0A372JH19_9ACTN</name>
<dbReference type="PANTHER" id="PTHR16305:SF35">
    <property type="entry name" value="TRANSCRIPTIONAL ACTIVATOR DOMAIN"/>
    <property type="match status" value="1"/>
</dbReference>
<dbReference type="GO" id="GO:0005524">
    <property type="term" value="F:ATP binding"/>
    <property type="evidence" value="ECO:0007669"/>
    <property type="project" value="UniProtKB-KW"/>
</dbReference>
<organism evidence="4 5">
    <name type="scientific">Actinomadura logoneensis</name>
    <dbReference type="NCBI Taxonomy" id="2293572"/>
    <lineage>
        <taxon>Bacteria</taxon>
        <taxon>Bacillati</taxon>
        <taxon>Actinomycetota</taxon>
        <taxon>Actinomycetes</taxon>
        <taxon>Streptosporangiales</taxon>
        <taxon>Thermomonosporaceae</taxon>
        <taxon>Actinomadura</taxon>
    </lineage>
</organism>
<dbReference type="InterPro" id="IPR041664">
    <property type="entry name" value="AAA_16"/>
</dbReference>
<evidence type="ECO:0000256" key="2">
    <source>
        <dbReference type="ARBA" id="ARBA00022840"/>
    </source>
</evidence>
<sequence length="299" mass="32039">VQDLTAAGHPPPPAVPEAERLDPLRARFLRHRAIAGHLARLAARRPLLLVFDDLHWADEETLALLTALAAGDASGDAPGGRVLIVGTYRAGEIPGALAETLARLARAEPARIYLGGLAPSDTDHLVRALARGPLPDEAVRAVRERSGGNPFFVRELVRLWEDDGALDEVPAGVRDVLRHRFGALPDATRAVLNQAAVLGDDIDLDVLIALAGDEEGVLDAVERGLRASFLAEPGRGRLAFAHPLVRETLYADLPDARRVRWHARIADLVGRGRPEDVEAVAHHLLRGPGGPPAARQARA</sequence>
<accession>A0A372JH19</accession>
<reference evidence="4 5" key="1">
    <citation type="submission" date="2018-08" db="EMBL/GenBank/DDBJ databases">
        <title>Actinomadura jelena sp. nov., a novel Actinomycete isolated from soil in Chad.</title>
        <authorList>
            <person name="Shi L."/>
        </authorList>
    </citation>
    <scope>NUCLEOTIDE SEQUENCE [LARGE SCALE GENOMIC DNA]</scope>
    <source>
        <strain evidence="4 5">NEAU-G17</strain>
    </source>
</reference>
<dbReference type="Proteomes" id="UP000261811">
    <property type="component" value="Unassembled WGS sequence"/>
</dbReference>
<dbReference type="GO" id="GO:0004016">
    <property type="term" value="F:adenylate cyclase activity"/>
    <property type="evidence" value="ECO:0007669"/>
    <property type="project" value="TreeGrafter"/>
</dbReference>
<keyword evidence="5" id="KW-1185">Reference proteome</keyword>
<keyword evidence="1" id="KW-0547">Nucleotide-binding</keyword>
<dbReference type="OrthoDB" id="134712at2"/>
<protein>
    <submittedName>
        <fullName evidence="4">SARP family transcriptional regulator</fullName>
    </submittedName>
</protein>
<proteinExistence type="predicted"/>
<comment type="caution">
    <text evidence="4">The sequence shown here is derived from an EMBL/GenBank/DDBJ whole genome shotgun (WGS) entry which is preliminary data.</text>
</comment>
<evidence type="ECO:0000256" key="1">
    <source>
        <dbReference type="ARBA" id="ARBA00022741"/>
    </source>
</evidence>